<evidence type="ECO:0000313" key="3">
    <source>
        <dbReference type="Proteomes" id="UP000233551"/>
    </source>
</evidence>
<protein>
    <submittedName>
        <fullName evidence="2">Uncharacterized protein</fullName>
    </submittedName>
</protein>
<gene>
    <name evidence="2" type="ORF">CRG98_005401</name>
</gene>
<sequence length="122" mass="13229">MSPVAEFTIATPARTYPWASESWAGLESRDAKLKKERTVETRRRPPPPSTRSGAHPKVADNLVGAVVTGVELPLPHNRPPLLKVKRKEVDQDCGGPILATITPIVVVVISMTNGDLGPQHPR</sequence>
<evidence type="ECO:0000256" key="1">
    <source>
        <dbReference type="SAM" id="MobiDB-lite"/>
    </source>
</evidence>
<dbReference type="Proteomes" id="UP000233551">
    <property type="component" value="Unassembled WGS sequence"/>
</dbReference>
<feature type="region of interest" description="Disordered" evidence="1">
    <location>
        <begin position="25"/>
        <end position="57"/>
    </location>
</feature>
<organism evidence="2 3">
    <name type="scientific">Punica granatum</name>
    <name type="common">Pomegranate</name>
    <dbReference type="NCBI Taxonomy" id="22663"/>
    <lineage>
        <taxon>Eukaryota</taxon>
        <taxon>Viridiplantae</taxon>
        <taxon>Streptophyta</taxon>
        <taxon>Embryophyta</taxon>
        <taxon>Tracheophyta</taxon>
        <taxon>Spermatophyta</taxon>
        <taxon>Magnoliopsida</taxon>
        <taxon>eudicotyledons</taxon>
        <taxon>Gunneridae</taxon>
        <taxon>Pentapetalae</taxon>
        <taxon>rosids</taxon>
        <taxon>malvids</taxon>
        <taxon>Myrtales</taxon>
        <taxon>Lythraceae</taxon>
        <taxon>Punica</taxon>
    </lineage>
</organism>
<keyword evidence="3" id="KW-1185">Reference proteome</keyword>
<feature type="compositionally biased region" description="Basic and acidic residues" evidence="1">
    <location>
        <begin position="27"/>
        <end position="43"/>
    </location>
</feature>
<accession>A0A2I0L0N7</accession>
<evidence type="ECO:0000313" key="2">
    <source>
        <dbReference type="EMBL" id="PKI74163.1"/>
    </source>
</evidence>
<proteinExistence type="predicted"/>
<reference evidence="2 3" key="1">
    <citation type="submission" date="2017-11" db="EMBL/GenBank/DDBJ databases">
        <title>De-novo sequencing of pomegranate (Punica granatum L.) genome.</title>
        <authorList>
            <person name="Akparov Z."/>
            <person name="Amiraslanov A."/>
            <person name="Hajiyeva S."/>
            <person name="Abbasov M."/>
            <person name="Kaur K."/>
            <person name="Hamwieh A."/>
            <person name="Solovyev V."/>
            <person name="Salamov A."/>
            <person name="Braich B."/>
            <person name="Kosarev P."/>
            <person name="Mahmoud A."/>
            <person name="Hajiyev E."/>
            <person name="Babayeva S."/>
            <person name="Izzatullayeva V."/>
            <person name="Mammadov A."/>
            <person name="Mammadov A."/>
            <person name="Sharifova S."/>
            <person name="Ojaghi J."/>
            <person name="Eynullazada K."/>
            <person name="Bayramov B."/>
            <person name="Abdulazimova A."/>
            <person name="Shahmuradov I."/>
        </authorList>
    </citation>
    <scope>NUCLEOTIDE SEQUENCE [LARGE SCALE GENOMIC DNA]</scope>
    <source>
        <strain evidence="3">cv. AG2017</strain>
        <tissue evidence="2">Leaf</tissue>
    </source>
</reference>
<name>A0A2I0L0N7_PUNGR</name>
<comment type="caution">
    <text evidence="2">The sequence shown here is derived from an EMBL/GenBank/DDBJ whole genome shotgun (WGS) entry which is preliminary data.</text>
</comment>
<dbReference type="EMBL" id="PGOL01000222">
    <property type="protein sequence ID" value="PKI74163.1"/>
    <property type="molecule type" value="Genomic_DNA"/>
</dbReference>
<dbReference type="AlphaFoldDB" id="A0A2I0L0N7"/>